<evidence type="ECO:0000313" key="1">
    <source>
        <dbReference type="EMBL" id="JAD26835.1"/>
    </source>
</evidence>
<reference evidence="1" key="1">
    <citation type="submission" date="2014-09" db="EMBL/GenBank/DDBJ databases">
        <authorList>
            <person name="Magalhaes I.L.F."/>
            <person name="Oliveira U."/>
            <person name="Santos F.R."/>
            <person name="Vidigal T.H.D.A."/>
            <person name="Brescovit A.D."/>
            <person name="Santos A.J."/>
        </authorList>
    </citation>
    <scope>NUCLEOTIDE SEQUENCE</scope>
    <source>
        <tissue evidence="1">Shoot tissue taken approximately 20 cm above the soil surface</tissue>
    </source>
</reference>
<organism evidence="1">
    <name type="scientific">Arundo donax</name>
    <name type="common">Giant reed</name>
    <name type="synonym">Donax arundinaceus</name>
    <dbReference type="NCBI Taxonomy" id="35708"/>
    <lineage>
        <taxon>Eukaryota</taxon>
        <taxon>Viridiplantae</taxon>
        <taxon>Streptophyta</taxon>
        <taxon>Embryophyta</taxon>
        <taxon>Tracheophyta</taxon>
        <taxon>Spermatophyta</taxon>
        <taxon>Magnoliopsida</taxon>
        <taxon>Liliopsida</taxon>
        <taxon>Poales</taxon>
        <taxon>Poaceae</taxon>
        <taxon>PACMAD clade</taxon>
        <taxon>Arundinoideae</taxon>
        <taxon>Arundineae</taxon>
        <taxon>Arundo</taxon>
    </lineage>
</organism>
<dbReference type="EMBL" id="GBRH01271060">
    <property type="protein sequence ID" value="JAD26835.1"/>
    <property type="molecule type" value="Transcribed_RNA"/>
</dbReference>
<sequence length="85" mass="9033">MTCGTAVSGVKSSPAVDARYQYMGLMERVLDQRCQLMVVCRGAEATVSCSPCMHTVACGGCFLASVALLKTCITCGCMIEHFMVV</sequence>
<accession>A0A0A8YPS0</accession>
<evidence type="ECO:0008006" key="2">
    <source>
        <dbReference type="Google" id="ProtNLM"/>
    </source>
</evidence>
<dbReference type="AlphaFoldDB" id="A0A0A8YPS0"/>
<reference evidence="1" key="2">
    <citation type="journal article" date="2015" name="Data Brief">
        <title>Shoot transcriptome of the giant reed, Arundo donax.</title>
        <authorList>
            <person name="Barrero R.A."/>
            <person name="Guerrero F.D."/>
            <person name="Moolhuijzen P."/>
            <person name="Goolsby J.A."/>
            <person name="Tidwell J."/>
            <person name="Bellgard S.E."/>
            <person name="Bellgard M.I."/>
        </authorList>
    </citation>
    <scope>NUCLEOTIDE SEQUENCE</scope>
    <source>
        <tissue evidence="1">Shoot tissue taken approximately 20 cm above the soil surface</tissue>
    </source>
</reference>
<proteinExistence type="predicted"/>
<protein>
    <recommendedName>
        <fullName evidence="2">RING-type domain-containing protein</fullName>
    </recommendedName>
</protein>
<name>A0A0A8YPS0_ARUDO</name>